<protein>
    <recommendedName>
        <fullName evidence="6">Pherophorin domain-containing protein</fullName>
    </recommendedName>
</protein>
<proteinExistence type="predicted"/>
<feature type="compositionally biased region" description="Pro residues" evidence="1">
    <location>
        <begin position="833"/>
        <end position="857"/>
    </location>
</feature>
<feature type="transmembrane region" description="Helical" evidence="2">
    <location>
        <begin position="406"/>
        <end position="426"/>
    </location>
</feature>
<feature type="region of interest" description="Disordered" evidence="1">
    <location>
        <begin position="239"/>
        <end position="275"/>
    </location>
</feature>
<dbReference type="InParanoid" id="A0A2K3D7K9"/>
<feature type="compositionally biased region" description="Low complexity" evidence="1">
    <location>
        <begin position="255"/>
        <end position="270"/>
    </location>
</feature>
<evidence type="ECO:0000256" key="2">
    <source>
        <dbReference type="SAM" id="Phobius"/>
    </source>
</evidence>
<evidence type="ECO:0000313" key="4">
    <source>
        <dbReference type="EMBL" id="PNW76516.1"/>
    </source>
</evidence>
<feature type="compositionally biased region" description="Low complexity" evidence="1">
    <location>
        <begin position="814"/>
        <end position="832"/>
    </location>
</feature>
<feature type="chain" id="PRO_5014320359" description="Pherophorin domain-containing protein" evidence="3">
    <location>
        <begin position="26"/>
        <end position="857"/>
    </location>
</feature>
<feature type="compositionally biased region" description="Gly residues" evidence="1">
    <location>
        <begin position="501"/>
        <end position="526"/>
    </location>
</feature>
<dbReference type="Gramene" id="PNW76516">
    <property type="protein sequence ID" value="PNW76516"/>
    <property type="gene ID" value="CHLRE_11g467657v5"/>
</dbReference>
<gene>
    <name evidence="4" type="ORF">CHLRE_11g467657v5</name>
</gene>
<feature type="region of interest" description="Disordered" evidence="1">
    <location>
        <begin position="760"/>
        <end position="857"/>
    </location>
</feature>
<feature type="compositionally biased region" description="Pro residues" evidence="1">
    <location>
        <begin position="764"/>
        <end position="773"/>
    </location>
</feature>
<keyword evidence="2" id="KW-0812">Transmembrane</keyword>
<dbReference type="GeneID" id="66055235"/>
<evidence type="ECO:0000256" key="1">
    <source>
        <dbReference type="SAM" id="MobiDB-lite"/>
    </source>
</evidence>
<feature type="compositionally biased region" description="Low complexity" evidence="1">
    <location>
        <begin position="611"/>
        <end position="627"/>
    </location>
</feature>
<dbReference type="KEGG" id="cre:CHLRE_11g467657v5"/>
<keyword evidence="5" id="KW-1185">Reference proteome</keyword>
<keyword evidence="2" id="KW-1133">Transmembrane helix</keyword>
<feature type="compositionally biased region" description="Pro residues" evidence="1">
    <location>
        <begin position="790"/>
        <end position="813"/>
    </location>
</feature>
<keyword evidence="3" id="KW-0732">Signal</keyword>
<sequence>MAGPAYHHGFLWTVLLLCCLTPARASSGAGWSGGAQGSGAEAATPQPQERHSGLLHSACTSFELDDTIAILARNHGFSPLGSASLQPHISSTPGDEAFRLRVLLEPWRGAGYNLSASARALVTRTLPNSCLTPSAPALAATAAATAVATGDGAGGAASGGDAGASTGDVLLSGMPIETSGLQRRLQSAAFSTAVPVTIRLVPWQADAGAAAAGAAPGAMAAELEVPVGAFTCEVVPRRRSSWPRNQQQGNGQGQGPDDAAAAEQQQQQQDQDLDEVEEATRTLFVQLELTITGPGAEVHLATVGSSYNALPGGCTYATIIASCNPAVCRASASAAARRQRRQLAEAVPAAAAALASLERMLGKPLPVQPAVAVAVAAVAASVLVLLPVGALMATGVRRLQMKRREWAAAAAAGGATAAAAAAALALRRSGGGGGRSRSRSRNLSRRGSLLGSVCEDSLVASTTSGIGGGTACATAGGGSSGLCSEGPGSAPATPMRPPTSGVGGGPGARISGGGSSSGNADGGGGLTPPRQLHSTLSERSRSPSPGMPPRRVSCGGMIGSGGGGAMVAGGGAYGCGGGPGSGHCTPSRLSCMSGGLSGSDLNSATATPLWSSCGSRSSRGYSEGSAGHASRGPQVLPAFVSASGIPPPDRRNSCNSGLARCSSSALASGSSDVGAIGSGSSSSVAAAALAAAAPSSGSSSPALLPRDAELDGLQMRSSEGGDDAGATSVLRSSLCGGDSLSNPGCASVSNRSAAGVSQRVQLLPPLPPPPHARPQPRWAGSASCRAVLSTPPPHPHPPPPSPLLPLLPLPAPSPMSAAAASPLARHSSLPAPVVMPPPPPPPQLVTMRPPPAQPRCS</sequence>
<feature type="transmembrane region" description="Helical" evidence="2">
    <location>
        <begin position="370"/>
        <end position="394"/>
    </location>
</feature>
<feature type="region of interest" description="Disordered" evidence="1">
    <location>
        <begin position="607"/>
        <end position="632"/>
    </location>
</feature>
<dbReference type="AlphaFoldDB" id="A0A2K3D7K9"/>
<dbReference type="OrthoDB" id="551778at2759"/>
<dbReference type="RefSeq" id="XP_042919407.1">
    <property type="nucleotide sequence ID" value="XM_043067410.1"/>
</dbReference>
<feature type="signal peptide" evidence="3">
    <location>
        <begin position="1"/>
        <end position="25"/>
    </location>
</feature>
<keyword evidence="2" id="KW-0472">Membrane</keyword>
<accession>A0A2K3D7K9</accession>
<evidence type="ECO:0000256" key="3">
    <source>
        <dbReference type="SAM" id="SignalP"/>
    </source>
</evidence>
<dbReference type="Proteomes" id="UP000006906">
    <property type="component" value="Chromosome 11"/>
</dbReference>
<feature type="region of interest" description="Disordered" evidence="1">
    <location>
        <begin position="30"/>
        <end position="50"/>
    </location>
</feature>
<organism evidence="4 5">
    <name type="scientific">Chlamydomonas reinhardtii</name>
    <name type="common">Chlamydomonas smithii</name>
    <dbReference type="NCBI Taxonomy" id="3055"/>
    <lineage>
        <taxon>Eukaryota</taxon>
        <taxon>Viridiplantae</taxon>
        <taxon>Chlorophyta</taxon>
        <taxon>core chlorophytes</taxon>
        <taxon>Chlorophyceae</taxon>
        <taxon>CS clade</taxon>
        <taxon>Chlamydomonadales</taxon>
        <taxon>Chlamydomonadaceae</taxon>
        <taxon>Chlamydomonas</taxon>
    </lineage>
</organism>
<evidence type="ECO:0008006" key="6">
    <source>
        <dbReference type="Google" id="ProtNLM"/>
    </source>
</evidence>
<name>A0A2K3D7K9_CHLRE</name>
<evidence type="ECO:0000313" key="5">
    <source>
        <dbReference type="Proteomes" id="UP000006906"/>
    </source>
</evidence>
<dbReference type="EMBL" id="CM008972">
    <property type="protein sequence ID" value="PNW76516.1"/>
    <property type="molecule type" value="Genomic_DNA"/>
</dbReference>
<feature type="region of interest" description="Disordered" evidence="1">
    <location>
        <begin position="477"/>
        <end position="557"/>
    </location>
</feature>
<reference evidence="4 5" key="1">
    <citation type="journal article" date="2007" name="Science">
        <title>The Chlamydomonas genome reveals the evolution of key animal and plant functions.</title>
        <authorList>
            <person name="Merchant S.S."/>
            <person name="Prochnik S.E."/>
            <person name="Vallon O."/>
            <person name="Harris E.H."/>
            <person name="Karpowicz S.J."/>
            <person name="Witman G.B."/>
            <person name="Terry A."/>
            <person name="Salamov A."/>
            <person name="Fritz-Laylin L.K."/>
            <person name="Marechal-Drouard L."/>
            <person name="Marshall W.F."/>
            <person name="Qu L.H."/>
            <person name="Nelson D.R."/>
            <person name="Sanderfoot A.A."/>
            <person name="Spalding M.H."/>
            <person name="Kapitonov V.V."/>
            <person name="Ren Q."/>
            <person name="Ferris P."/>
            <person name="Lindquist E."/>
            <person name="Shapiro H."/>
            <person name="Lucas S.M."/>
            <person name="Grimwood J."/>
            <person name="Schmutz J."/>
            <person name="Cardol P."/>
            <person name="Cerutti H."/>
            <person name="Chanfreau G."/>
            <person name="Chen C.L."/>
            <person name="Cognat V."/>
            <person name="Croft M.T."/>
            <person name="Dent R."/>
            <person name="Dutcher S."/>
            <person name="Fernandez E."/>
            <person name="Fukuzawa H."/>
            <person name="Gonzalez-Ballester D."/>
            <person name="Gonzalez-Halphen D."/>
            <person name="Hallmann A."/>
            <person name="Hanikenne M."/>
            <person name="Hippler M."/>
            <person name="Inwood W."/>
            <person name="Jabbari K."/>
            <person name="Kalanon M."/>
            <person name="Kuras R."/>
            <person name="Lefebvre P.A."/>
            <person name="Lemaire S.D."/>
            <person name="Lobanov A.V."/>
            <person name="Lohr M."/>
            <person name="Manuell A."/>
            <person name="Meier I."/>
            <person name="Mets L."/>
            <person name="Mittag M."/>
            <person name="Mittelmeier T."/>
            <person name="Moroney J.V."/>
            <person name="Moseley J."/>
            <person name="Napoli C."/>
            <person name="Nedelcu A.M."/>
            <person name="Niyogi K."/>
            <person name="Novoselov S.V."/>
            <person name="Paulsen I.T."/>
            <person name="Pazour G."/>
            <person name="Purton S."/>
            <person name="Ral J.P."/>
            <person name="Riano-Pachon D.M."/>
            <person name="Riekhof W."/>
            <person name="Rymarquis L."/>
            <person name="Schroda M."/>
            <person name="Stern D."/>
            <person name="Umen J."/>
            <person name="Willows R."/>
            <person name="Wilson N."/>
            <person name="Zimmer S.L."/>
            <person name="Allmer J."/>
            <person name="Balk J."/>
            <person name="Bisova K."/>
            <person name="Chen C.J."/>
            <person name="Elias M."/>
            <person name="Gendler K."/>
            <person name="Hauser C."/>
            <person name="Lamb M.R."/>
            <person name="Ledford H."/>
            <person name="Long J.C."/>
            <person name="Minagawa J."/>
            <person name="Page M.D."/>
            <person name="Pan J."/>
            <person name="Pootakham W."/>
            <person name="Roje S."/>
            <person name="Rose A."/>
            <person name="Stahlberg E."/>
            <person name="Terauchi A.M."/>
            <person name="Yang P."/>
            <person name="Ball S."/>
            <person name="Bowler C."/>
            <person name="Dieckmann C.L."/>
            <person name="Gladyshev V.N."/>
            <person name="Green P."/>
            <person name="Jorgensen R."/>
            <person name="Mayfield S."/>
            <person name="Mueller-Roeber B."/>
            <person name="Rajamani S."/>
            <person name="Sayre R.T."/>
            <person name="Brokstein P."/>
            <person name="Dubchak I."/>
            <person name="Goodstein D."/>
            <person name="Hornick L."/>
            <person name="Huang Y.W."/>
            <person name="Jhaveri J."/>
            <person name="Luo Y."/>
            <person name="Martinez D."/>
            <person name="Ngau W.C."/>
            <person name="Otillar B."/>
            <person name="Poliakov A."/>
            <person name="Porter A."/>
            <person name="Szajkowski L."/>
            <person name="Werner G."/>
            <person name="Zhou K."/>
            <person name="Grigoriev I.V."/>
            <person name="Rokhsar D.S."/>
            <person name="Grossman A.R."/>
        </authorList>
    </citation>
    <scope>NUCLEOTIDE SEQUENCE [LARGE SCALE GENOMIC DNA]</scope>
    <source>
        <strain evidence="5">CC-503</strain>
    </source>
</reference>